<dbReference type="Proteomes" id="UP001157114">
    <property type="component" value="Unassembled WGS sequence"/>
</dbReference>
<evidence type="ECO:0000256" key="3">
    <source>
        <dbReference type="ARBA" id="ARBA00023163"/>
    </source>
</evidence>
<evidence type="ECO:0000259" key="4">
    <source>
        <dbReference type="PROSITE" id="PS01124"/>
    </source>
</evidence>
<dbReference type="Pfam" id="PF12833">
    <property type="entry name" value="HTH_18"/>
    <property type="match status" value="1"/>
</dbReference>
<dbReference type="EMBL" id="BSSQ01000005">
    <property type="protein sequence ID" value="GLX67060.1"/>
    <property type="molecule type" value="Genomic_DNA"/>
</dbReference>
<dbReference type="InterPro" id="IPR009057">
    <property type="entry name" value="Homeodomain-like_sf"/>
</dbReference>
<dbReference type="SMART" id="SM00342">
    <property type="entry name" value="HTH_ARAC"/>
    <property type="match status" value="1"/>
</dbReference>
<protein>
    <recommendedName>
        <fullName evidence="8">AraC family transcriptional regulator</fullName>
    </recommendedName>
</protein>
<keyword evidence="3" id="KW-0804">Transcription</keyword>
<evidence type="ECO:0000259" key="5">
    <source>
        <dbReference type="PROSITE" id="PS50983"/>
    </source>
</evidence>
<gene>
    <name evidence="6" type="ORF">MU1_14040</name>
</gene>
<dbReference type="PANTHER" id="PTHR43280">
    <property type="entry name" value="ARAC-FAMILY TRANSCRIPTIONAL REGULATOR"/>
    <property type="match status" value="1"/>
</dbReference>
<reference evidence="6 7" key="1">
    <citation type="submission" date="2023-03" db="EMBL/GenBank/DDBJ databases">
        <title>Draft genome sequence of the bacteria which degrade cell wall of Tricholomamatutake.</title>
        <authorList>
            <person name="Konishi Y."/>
            <person name="Fukuta Y."/>
            <person name="Shirasaka N."/>
        </authorList>
    </citation>
    <scope>NUCLEOTIDE SEQUENCE [LARGE SCALE GENOMIC DNA]</scope>
    <source>
        <strain evidence="7">mu1</strain>
    </source>
</reference>
<dbReference type="RefSeq" id="WP_284237779.1">
    <property type="nucleotide sequence ID" value="NZ_BSSQ01000005.1"/>
</dbReference>
<dbReference type="PANTHER" id="PTHR43280:SF2">
    <property type="entry name" value="HTH-TYPE TRANSCRIPTIONAL REGULATOR EXSA"/>
    <property type="match status" value="1"/>
</dbReference>
<evidence type="ECO:0008006" key="8">
    <source>
        <dbReference type="Google" id="ProtNLM"/>
    </source>
</evidence>
<feature type="domain" description="HTH araC/xylS-type" evidence="4">
    <location>
        <begin position="181"/>
        <end position="279"/>
    </location>
</feature>
<dbReference type="InterPro" id="IPR018062">
    <property type="entry name" value="HTH_AraC-typ_CS"/>
</dbReference>
<dbReference type="SUPFAM" id="SSF53807">
    <property type="entry name" value="Helical backbone' metal receptor"/>
    <property type="match status" value="1"/>
</dbReference>
<comment type="caution">
    <text evidence="6">The sequence shown here is derived from an EMBL/GenBank/DDBJ whole genome shotgun (WGS) entry which is preliminary data.</text>
</comment>
<keyword evidence="1" id="KW-0805">Transcription regulation</keyword>
<dbReference type="InterPro" id="IPR002491">
    <property type="entry name" value="ABC_transptr_periplasmic_BD"/>
</dbReference>
<dbReference type="Pfam" id="PF01497">
    <property type="entry name" value="Peripla_BP_2"/>
    <property type="match status" value="1"/>
</dbReference>
<keyword evidence="7" id="KW-1185">Reference proteome</keyword>
<feature type="domain" description="Fe/B12 periplasmic-binding" evidence="5">
    <location>
        <begin position="283"/>
        <end position="543"/>
    </location>
</feature>
<evidence type="ECO:0000313" key="6">
    <source>
        <dbReference type="EMBL" id="GLX67060.1"/>
    </source>
</evidence>
<dbReference type="SUPFAM" id="SSF46689">
    <property type="entry name" value="Homeodomain-like"/>
    <property type="match status" value="2"/>
</dbReference>
<dbReference type="PROSITE" id="PS50983">
    <property type="entry name" value="FE_B12_PBP"/>
    <property type="match status" value="1"/>
</dbReference>
<dbReference type="PROSITE" id="PS01124">
    <property type="entry name" value="HTH_ARAC_FAMILY_2"/>
    <property type="match status" value="1"/>
</dbReference>
<dbReference type="PRINTS" id="PR00032">
    <property type="entry name" value="HTHARAC"/>
</dbReference>
<dbReference type="Gene3D" id="3.40.50.1980">
    <property type="entry name" value="Nitrogenase molybdenum iron protein domain"/>
    <property type="match status" value="2"/>
</dbReference>
<accession>A0ABQ6GAJ9</accession>
<keyword evidence="2" id="KW-0238">DNA-binding</keyword>
<evidence type="ECO:0000313" key="7">
    <source>
        <dbReference type="Proteomes" id="UP001157114"/>
    </source>
</evidence>
<evidence type="ECO:0000256" key="2">
    <source>
        <dbReference type="ARBA" id="ARBA00023125"/>
    </source>
</evidence>
<dbReference type="InterPro" id="IPR020449">
    <property type="entry name" value="Tscrpt_reg_AraC-type_HTH"/>
</dbReference>
<name>A0ABQ6GAJ9_9BACL</name>
<dbReference type="InterPro" id="IPR018060">
    <property type="entry name" value="HTH_AraC"/>
</dbReference>
<sequence>MFSNKQPSPGLQSEARLCYKLLNVELLLDDCDTTRADRQFIETKSHLLILSNASGRSIIIDGRPYVLKPGWLYVCSPRQLMEWTNHIGQQLELLLLHFDVFVQSDRQQESAGTGIEPLFPYIGEAPLQPAMASEASRLFDTISNNWRQGTSSARLRCEAGLLELLCFALAHRERQAELALDLARLELEHHYASEIAIESLARIAGLSRFHFMRLFKERFGKGVAEYRTELRLREAKRLMSEKQLALAEISEKVGYKNESYFSTLFKKQTGLAPAVYQRNRQRKIAAYSWINLGQLLALQMIPVAAPMDHYWTDRYRNKYSYEVTTPLSHHYDFNLQALRQARPEYIVAMHEFIPEKEQDKLRELAPALFLSWEEDWRTHLFQISRFLDCEEEAEIWLKRYERDVRSVRERILPVLGQDQLLVLAVGQNQLSVWGQRAGTVLYDDLGLTLPTALREIQMIKQIEHTELTALHADRILVHVEQGPAAEARWQQLSRSDIWRNLPAVQSGKIHLAIAYSCFDAPWNDYAAEPIGRFLNDVPSLFGI</sequence>
<proteinExistence type="predicted"/>
<dbReference type="PROSITE" id="PS00041">
    <property type="entry name" value="HTH_ARAC_FAMILY_1"/>
    <property type="match status" value="1"/>
</dbReference>
<dbReference type="Gene3D" id="1.10.10.60">
    <property type="entry name" value="Homeodomain-like"/>
    <property type="match status" value="2"/>
</dbReference>
<organism evidence="6 7">
    <name type="scientific">Paenibacillus glycanilyticus</name>
    <dbReference type="NCBI Taxonomy" id="126569"/>
    <lineage>
        <taxon>Bacteria</taxon>
        <taxon>Bacillati</taxon>
        <taxon>Bacillota</taxon>
        <taxon>Bacilli</taxon>
        <taxon>Bacillales</taxon>
        <taxon>Paenibacillaceae</taxon>
        <taxon>Paenibacillus</taxon>
    </lineage>
</organism>
<evidence type="ECO:0000256" key="1">
    <source>
        <dbReference type="ARBA" id="ARBA00023015"/>
    </source>
</evidence>